<dbReference type="Pfam" id="PF12706">
    <property type="entry name" value="Lactamase_B_2"/>
    <property type="match status" value="1"/>
</dbReference>
<dbReference type="InterPro" id="IPR036866">
    <property type="entry name" value="RibonucZ/Hydroxyglut_hydro"/>
</dbReference>
<dbReference type="AlphaFoldDB" id="A0A1I6LMI0"/>
<proteinExistence type="predicted"/>
<dbReference type="Gene3D" id="3.60.15.10">
    <property type="entry name" value="Ribonuclease Z/Hydroxyacylglutathione hydrolase-like"/>
    <property type="match status" value="1"/>
</dbReference>
<evidence type="ECO:0000313" key="3">
    <source>
        <dbReference type="Proteomes" id="UP000198824"/>
    </source>
</evidence>
<feature type="domain" description="Metallo-beta-lactamase" evidence="1">
    <location>
        <begin position="139"/>
        <end position="334"/>
    </location>
</feature>
<evidence type="ECO:0000259" key="1">
    <source>
        <dbReference type="Pfam" id="PF12706"/>
    </source>
</evidence>
<name>A0A1I6LMI0_9SPHN</name>
<gene>
    <name evidence="2" type="ORF">SAMN05192580_2979</name>
</gene>
<dbReference type="STRING" id="1166337.SAMN05192580_2979"/>
<dbReference type="OrthoDB" id="9805728at2"/>
<organism evidence="2 3">
    <name type="scientific">Sphingomonas jatrophae</name>
    <dbReference type="NCBI Taxonomy" id="1166337"/>
    <lineage>
        <taxon>Bacteria</taxon>
        <taxon>Pseudomonadati</taxon>
        <taxon>Pseudomonadota</taxon>
        <taxon>Alphaproteobacteria</taxon>
        <taxon>Sphingomonadales</taxon>
        <taxon>Sphingomonadaceae</taxon>
        <taxon>Sphingomonas</taxon>
    </lineage>
</organism>
<protein>
    <submittedName>
        <fullName evidence="2">L-ascorbate metabolism protein UlaG, beta-lactamase superfamily</fullName>
    </submittedName>
</protein>
<evidence type="ECO:0000313" key="2">
    <source>
        <dbReference type="EMBL" id="SFS04696.1"/>
    </source>
</evidence>
<dbReference type="PANTHER" id="PTHR15032">
    <property type="entry name" value="N-ACYL-PHOSPHATIDYLETHANOLAMINE-HYDROLYZING PHOSPHOLIPASE D"/>
    <property type="match status" value="1"/>
</dbReference>
<dbReference type="RefSeq" id="WP_093315760.1">
    <property type="nucleotide sequence ID" value="NZ_FOZG01000002.1"/>
</dbReference>
<dbReference type="PANTHER" id="PTHR15032:SF4">
    <property type="entry name" value="N-ACYL-PHOSPHATIDYLETHANOLAMINE-HYDROLYZING PHOSPHOLIPASE D"/>
    <property type="match status" value="1"/>
</dbReference>
<dbReference type="InterPro" id="IPR001279">
    <property type="entry name" value="Metallo-B-lactamas"/>
</dbReference>
<dbReference type="GO" id="GO:0005737">
    <property type="term" value="C:cytoplasm"/>
    <property type="evidence" value="ECO:0007669"/>
    <property type="project" value="TreeGrafter"/>
</dbReference>
<keyword evidence="3" id="KW-1185">Reference proteome</keyword>
<dbReference type="Proteomes" id="UP000198824">
    <property type="component" value="Unassembled WGS sequence"/>
</dbReference>
<dbReference type="EMBL" id="FOZG01000002">
    <property type="protein sequence ID" value="SFS04696.1"/>
    <property type="molecule type" value="Genomic_DNA"/>
</dbReference>
<sequence length="386" mass="42374">MRRAVRIFGTALLFLIVGLCLAAVCVPPFLDRVYYQGPVSAHFDGARFFNPDDAPGRPAARFSPARLIRFLARSGRAPWPEKVAVPRGYPPAEATPCPPMRGAVVENWGRCSAQVDPFAMWVTWIGHATALVQANGVSILTDPIWSERTGPLVFGPKRVREPGIRLDDLPKIDLILISHAHWDHLDLPTLKALWERDKPLIVTGLGNDTILRKAGIPAQAHDWGGRVAVKPGVEVIVERVHHWSTRWGADRNRALWAGFAVRMPAGNLFFAGDTGWGDGSWVREAARHGPYRLALIPIGAFLPREMMQPSHISPVEAADVFRGVGAAHALGIHWGTFQLSDEAIDAPPLLLAQTLRARGVPADRFRTLEVGRPWAVPPLAPAPARR</sequence>
<reference evidence="2 3" key="1">
    <citation type="submission" date="2016-10" db="EMBL/GenBank/DDBJ databases">
        <authorList>
            <person name="de Groot N.N."/>
        </authorList>
    </citation>
    <scope>NUCLEOTIDE SEQUENCE [LARGE SCALE GENOMIC DNA]</scope>
    <source>
        <strain evidence="2 3">S5-249</strain>
    </source>
</reference>
<dbReference type="SUPFAM" id="SSF56281">
    <property type="entry name" value="Metallo-hydrolase/oxidoreductase"/>
    <property type="match status" value="1"/>
</dbReference>
<accession>A0A1I6LMI0</accession>